<gene>
    <name evidence="2" type="ORF">DT351_03300</name>
</gene>
<dbReference type="RefSeq" id="WP_116843510.1">
    <property type="nucleotide sequence ID" value="NZ_CP016470.1"/>
</dbReference>
<name>A0A385ACR4_LATCU</name>
<reference evidence="2 3" key="1">
    <citation type="submission" date="2018-07" db="EMBL/GenBank/DDBJ databases">
        <title>Lactobacillus curvatus genome sequence.</title>
        <authorList>
            <person name="Prechtl R."/>
        </authorList>
    </citation>
    <scope>NUCLEOTIDE SEQUENCE [LARGE SCALE GENOMIC DNA]</scope>
    <source>
        <strain evidence="2 3">TMW 1.1928</strain>
    </source>
</reference>
<organism evidence="2 3">
    <name type="scientific">Latilactobacillus curvatus</name>
    <name type="common">Lactobacillus curvatus</name>
    <dbReference type="NCBI Taxonomy" id="28038"/>
    <lineage>
        <taxon>Bacteria</taxon>
        <taxon>Bacillati</taxon>
        <taxon>Bacillota</taxon>
        <taxon>Bacilli</taxon>
        <taxon>Lactobacillales</taxon>
        <taxon>Lactobacillaceae</taxon>
        <taxon>Latilactobacillus</taxon>
    </lineage>
</organism>
<dbReference type="Pfam" id="PF11195">
    <property type="entry name" value="Tad2-like"/>
    <property type="match status" value="1"/>
</dbReference>
<dbReference type="EMBL" id="CP031003">
    <property type="protein sequence ID" value="AXN35437.1"/>
    <property type="molecule type" value="Genomic_DNA"/>
</dbReference>
<feature type="domain" description="Thoeris anti-defense 2-like" evidence="1">
    <location>
        <begin position="1"/>
        <end position="89"/>
    </location>
</feature>
<evidence type="ECO:0000313" key="2">
    <source>
        <dbReference type="EMBL" id="AXN35437.1"/>
    </source>
</evidence>
<proteinExistence type="predicted"/>
<sequence>MDFGQAIKQLKQGNKVARKGWNGKGMWLVLMPSLYLEAGKANARTIKRIGKDTPLDCQPYIVMWTAEQKWQPGWLASQADMLAEDWEVVD</sequence>
<protein>
    <submittedName>
        <fullName evidence="2">DUF2829 domain-containing protein</fullName>
    </submittedName>
</protein>
<dbReference type="Proteomes" id="UP000257607">
    <property type="component" value="Chromosome"/>
</dbReference>
<evidence type="ECO:0000259" key="1">
    <source>
        <dbReference type="Pfam" id="PF11195"/>
    </source>
</evidence>
<evidence type="ECO:0000313" key="3">
    <source>
        <dbReference type="Proteomes" id="UP000257607"/>
    </source>
</evidence>
<accession>A0A385ACR4</accession>
<dbReference type="AlphaFoldDB" id="A0A385ACR4"/>
<dbReference type="InterPro" id="IPR021361">
    <property type="entry name" value="Tad2-like_dom"/>
</dbReference>